<dbReference type="PROSITE" id="PS50067">
    <property type="entry name" value="KINESIN_MOTOR_2"/>
    <property type="match status" value="1"/>
</dbReference>
<evidence type="ECO:0000256" key="7">
    <source>
        <dbReference type="PROSITE-ProRule" id="PRU00283"/>
    </source>
</evidence>
<feature type="region of interest" description="Disordered" evidence="9">
    <location>
        <begin position="979"/>
        <end position="1013"/>
    </location>
</feature>
<keyword evidence="2" id="KW-0963">Cytoplasm</keyword>
<reference evidence="11" key="1">
    <citation type="journal article" date="2014" name="PLoS Negl. Trop. Dis.">
        <title>An updated insight into the Sialotranscriptome of Triatoma infestans: developmental stage and geographic variations.</title>
        <authorList>
            <person name="Schwarz A."/>
            <person name="Medrano-Mercado N."/>
            <person name="Schaub G.A."/>
            <person name="Struchiner C.J."/>
            <person name="Bargues M.D."/>
            <person name="Levy M.Z."/>
            <person name="Ribeiro J.M."/>
        </authorList>
    </citation>
    <scope>NUCLEOTIDE SEQUENCE</scope>
    <source>
        <strain evidence="11">Chile</strain>
        <tissue evidence="11">Salivary glands</tissue>
    </source>
</reference>
<keyword evidence="6" id="KW-0206">Cytoskeleton</keyword>
<feature type="compositionally biased region" description="Basic residues" evidence="9">
    <location>
        <begin position="1004"/>
        <end position="1013"/>
    </location>
</feature>
<dbReference type="InterPro" id="IPR027417">
    <property type="entry name" value="P-loop_NTPase"/>
</dbReference>
<dbReference type="GO" id="GO:0008017">
    <property type="term" value="F:microtubule binding"/>
    <property type="evidence" value="ECO:0007669"/>
    <property type="project" value="InterPro"/>
</dbReference>
<evidence type="ECO:0000256" key="9">
    <source>
        <dbReference type="SAM" id="MobiDB-lite"/>
    </source>
</evidence>
<dbReference type="PANTHER" id="PTHR47969">
    <property type="entry name" value="CHROMOSOME-ASSOCIATED KINESIN KIF4A-RELATED"/>
    <property type="match status" value="1"/>
</dbReference>
<dbReference type="AlphaFoldDB" id="A0A023EZD1"/>
<sequence>NRSEMESVQVALRIRPLLENEINMGCQQCIERIPNEPQVRVGKANTCYTFNYVFDELEGQNKVYNVAIKQLIDKLFKGYNLTILAYGQTGSGKTFTMGTNYSGTGEMGVIPRAVYDIFDTIKTMENYAFHVSVSFLELYNESLYDLLTSKTRECSVVDLREINNEICIPGLTEVEVTDAMTTLNKLNEGSLGRTVGATAMNAQSSRSHAIFTINIRIIPKNNPSGVMTSSFRLVDLAGSERSKKTGATGDRFKEGVNINKGLLVLGNVISQLGEGNHNFVSYRDSKLTRLLQDSLGGNSVTLMIACVSPADYNQDETMSTLRYADRVKRIKNKPVVNQDPITAEMCRLKKENEELRLRIIHNSDCPPSHKFLQLELEEARNKLKQFNDALTETLWSNAKMYEKAIVAEQFDENIKGKLEELSKLSAVINETHDNESNNELLSELSSKIKQVQVEYTKAGKELLKHEVQSKREPTDDNEGPSPTKQEYILSQAKINKEILTLNQNLMWKEELIATYYENSDNKVDIQNASLIMEDLKKQIAELQQEKEELLVQLSSCSSVSSKIAEQRRKRLQELEPKVAALMKKVSEQERIIKMKANSEEKIKNLKNDIMAMKKMKVRLIQQMKMGNDKFQSWKAAKNKEMLVLKNQNIRNQNELKKMEQMHTKQQIVLKRKLEAAAAANKRLVAALERQKNAKSKRLKGTDANLIKEKINEELEMIESTYQAQKSLENLMQERAELMNEFSDLKARLDDPFTTEEEKLKVNDEKKQLSEELALRNTEIADLQEKLVDIVHGDLNSTDCDTLHSLEDAKVAVNYLYSLLNEKVKDNISKDHVLSDLWEQYNYSQKEVERIRKQLEEVRSNSGNTTRKSDKHTDVKNKSRKDGRNQFEVADEESLRAFDDSLEIDCDNLDNDPDWTKTPLYKKLQSLKNKRNQQNNIRCSCPAKCDRKCACKKGRKSCKENCSCDFTSCINKEKASLDKEDVNDTSNLKRNSQAFPDLLGDIQPKRKKTYFQDP</sequence>
<evidence type="ECO:0000256" key="1">
    <source>
        <dbReference type="ARBA" id="ARBA00004245"/>
    </source>
</evidence>
<dbReference type="Gene3D" id="3.40.850.10">
    <property type="entry name" value="Kinesin motor domain"/>
    <property type="match status" value="1"/>
</dbReference>
<keyword evidence="4 7" id="KW-0067">ATP-binding</keyword>
<keyword evidence="5 8" id="KW-0175">Coiled coil</keyword>
<keyword evidence="7" id="KW-0505">Motor protein</keyword>
<feature type="coiled-coil region" evidence="8">
    <location>
        <begin position="588"/>
        <end position="785"/>
    </location>
</feature>
<name>A0A023EZD1_TRIIF</name>
<keyword evidence="3 7" id="KW-0547">Nucleotide-binding</keyword>
<dbReference type="InterPro" id="IPR001752">
    <property type="entry name" value="Kinesin_motor_dom"/>
</dbReference>
<evidence type="ECO:0000259" key="10">
    <source>
        <dbReference type="PROSITE" id="PS50067"/>
    </source>
</evidence>
<dbReference type="InterPro" id="IPR019821">
    <property type="entry name" value="Kinesin_motor_CS"/>
</dbReference>
<feature type="domain" description="Kinesin motor" evidence="10">
    <location>
        <begin position="7"/>
        <end position="330"/>
    </location>
</feature>
<dbReference type="GO" id="GO:0003777">
    <property type="term" value="F:microtubule motor activity"/>
    <property type="evidence" value="ECO:0007669"/>
    <property type="project" value="InterPro"/>
</dbReference>
<evidence type="ECO:0000256" key="8">
    <source>
        <dbReference type="SAM" id="Coils"/>
    </source>
</evidence>
<feature type="compositionally biased region" description="Basic and acidic residues" evidence="9">
    <location>
        <begin position="464"/>
        <end position="474"/>
    </location>
</feature>
<evidence type="ECO:0000256" key="4">
    <source>
        <dbReference type="ARBA" id="ARBA00022840"/>
    </source>
</evidence>
<evidence type="ECO:0000256" key="6">
    <source>
        <dbReference type="ARBA" id="ARBA00023212"/>
    </source>
</evidence>
<dbReference type="CDD" id="cd01372">
    <property type="entry name" value="KISc_KIF4"/>
    <property type="match status" value="1"/>
</dbReference>
<organism evidence="11">
    <name type="scientific">Triatoma infestans</name>
    <name type="common">Assassin bug</name>
    <dbReference type="NCBI Taxonomy" id="30076"/>
    <lineage>
        <taxon>Eukaryota</taxon>
        <taxon>Metazoa</taxon>
        <taxon>Ecdysozoa</taxon>
        <taxon>Arthropoda</taxon>
        <taxon>Hexapoda</taxon>
        <taxon>Insecta</taxon>
        <taxon>Pterygota</taxon>
        <taxon>Neoptera</taxon>
        <taxon>Paraneoptera</taxon>
        <taxon>Hemiptera</taxon>
        <taxon>Heteroptera</taxon>
        <taxon>Panheteroptera</taxon>
        <taxon>Cimicomorpha</taxon>
        <taxon>Reduviidae</taxon>
        <taxon>Triatominae</taxon>
        <taxon>Triatoma</taxon>
    </lineage>
</organism>
<feature type="binding site" evidence="7">
    <location>
        <begin position="87"/>
        <end position="94"/>
    </location>
    <ligand>
        <name>ATP</name>
        <dbReference type="ChEBI" id="CHEBI:30616"/>
    </ligand>
</feature>
<dbReference type="Pfam" id="PF00225">
    <property type="entry name" value="Kinesin"/>
    <property type="match status" value="1"/>
</dbReference>
<protein>
    <submittedName>
        <fullName evidence="11">Putative kinesin-like protein</fullName>
    </submittedName>
</protein>
<dbReference type="PRINTS" id="PR00380">
    <property type="entry name" value="KINESINHEAVY"/>
</dbReference>
<proteinExistence type="evidence at transcript level"/>
<comment type="similarity">
    <text evidence="7">Belongs to the TRAFAC class myosin-kinesin ATPase superfamily. Kinesin family.</text>
</comment>
<evidence type="ECO:0000313" key="11">
    <source>
        <dbReference type="EMBL" id="JAC14597.1"/>
    </source>
</evidence>
<dbReference type="GO" id="GO:0005875">
    <property type="term" value="C:microtubule associated complex"/>
    <property type="evidence" value="ECO:0007669"/>
    <property type="project" value="TreeGrafter"/>
</dbReference>
<dbReference type="GO" id="GO:0007018">
    <property type="term" value="P:microtubule-based movement"/>
    <property type="evidence" value="ECO:0007669"/>
    <property type="project" value="InterPro"/>
</dbReference>
<feature type="compositionally biased region" description="Polar residues" evidence="9">
    <location>
        <begin position="983"/>
        <end position="993"/>
    </location>
</feature>
<comment type="subcellular location">
    <subcellularLocation>
        <location evidence="1">Cytoplasm</location>
        <location evidence="1">Cytoskeleton</location>
    </subcellularLocation>
</comment>
<feature type="non-terminal residue" evidence="11">
    <location>
        <position position="1"/>
    </location>
</feature>
<feature type="compositionally biased region" description="Basic and acidic residues" evidence="9">
    <location>
        <begin position="866"/>
        <end position="884"/>
    </location>
</feature>
<feature type="coiled-coil region" evidence="8">
    <location>
        <begin position="525"/>
        <end position="559"/>
    </location>
</feature>
<dbReference type="SMART" id="SM00129">
    <property type="entry name" value="KISc"/>
    <property type="match status" value="1"/>
</dbReference>
<dbReference type="GO" id="GO:0005524">
    <property type="term" value="F:ATP binding"/>
    <property type="evidence" value="ECO:0007669"/>
    <property type="project" value="UniProtKB-UniRule"/>
</dbReference>
<evidence type="ECO:0000256" key="2">
    <source>
        <dbReference type="ARBA" id="ARBA00022490"/>
    </source>
</evidence>
<dbReference type="InterPro" id="IPR027640">
    <property type="entry name" value="Kinesin-like_fam"/>
</dbReference>
<dbReference type="GO" id="GO:0007052">
    <property type="term" value="P:mitotic spindle organization"/>
    <property type="evidence" value="ECO:0007669"/>
    <property type="project" value="TreeGrafter"/>
</dbReference>
<evidence type="ECO:0000256" key="5">
    <source>
        <dbReference type="ARBA" id="ARBA00023054"/>
    </source>
</evidence>
<dbReference type="PANTHER" id="PTHR47969:SF15">
    <property type="entry name" value="CHROMOSOME-ASSOCIATED KINESIN KIF4A-RELATED"/>
    <property type="match status" value="1"/>
</dbReference>
<dbReference type="InterPro" id="IPR036961">
    <property type="entry name" value="Kinesin_motor_dom_sf"/>
</dbReference>
<feature type="region of interest" description="Disordered" evidence="9">
    <location>
        <begin position="464"/>
        <end position="483"/>
    </location>
</feature>
<dbReference type="SUPFAM" id="SSF52540">
    <property type="entry name" value="P-loop containing nucleoside triphosphate hydrolases"/>
    <property type="match status" value="1"/>
</dbReference>
<dbReference type="EMBL" id="GBBI01004115">
    <property type="protein sequence ID" value="JAC14597.1"/>
    <property type="molecule type" value="mRNA"/>
</dbReference>
<feature type="region of interest" description="Disordered" evidence="9">
    <location>
        <begin position="855"/>
        <end position="885"/>
    </location>
</feature>
<dbReference type="Pfam" id="PF25764">
    <property type="entry name" value="KIF21A_4th"/>
    <property type="match status" value="1"/>
</dbReference>
<accession>A0A023EZD1</accession>
<evidence type="ECO:0000256" key="3">
    <source>
        <dbReference type="ARBA" id="ARBA00022741"/>
    </source>
</evidence>
<dbReference type="GO" id="GO:0051231">
    <property type="term" value="P:spindle elongation"/>
    <property type="evidence" value="ECO:0007669"/>
    <property type="project" value="TreeGrafter"/>
</dbReference>
<dbReference type="PROSITE" id="PS00411">
    <property type="entry name" value="KINESIN_MOTOR_1"/>
    <property type="match status" value="1"/>
</dbReference>